<dbReference type="Pfam" id="PF14623">
    <property type="entry name" value="Vint"/>
    <property type="match status" value="1"/>
</dbReference>
<evidence type="ECO:0000313" key="3">
    <source>
        <dbReference type="EMBL" id="KAK3942671.1"/>
    </source>
</evidence>
<comment type="caution">
    <text evidence="3">The sequence shown here is derived from an EMBL/GenBank/DDBJ whole genome shotgun (WGS) entry which is preliminary data.</text>
</comment>
<dbReference type="PANTHER" id="PTHR10579:SF156">
    <property type="entry name" value="VWFA DOMAIN-CONTAINING PROTEIN"/>
    <property type="match status" value="1"/>
</dbReference>
<reference evidence="4" key="1">
    <citation type="journal article" date="2023" name="Mol. Phylogenet. Evol.">
        <title>Genome-scale phylogeny and comparative genomics of the fungal order Sordariales.</title>
        <authorList>
            <person name="Hensen N."/>
            <person name="Bonometti L."/>
            <person name="Westerberg I."/>
            <person name="Brannstrom I.O."/>
            <person name="Guillou S."/>
            <person name="Cros-Aarteil S."/>
            <person name="Calhoun S."/>
            <person name="Haridas S."/>
            <person name="Kuo A."/>
            <person name="Mondo S."/>
            <person name="Pangilinan J."/>
            <person name="Riley R."/>
            <person name="LaButti K."/>
            <person name="Andreopoulos B."/>
            <person name="Lipzen A."/>
            <person name="Chen C."/>
            <person name="Yan M."/>
            <person name="Daum C."/>
            <person name="Ng V."/>
            <person name="Clum A."/>
            <person name="Steindorff A."/>
            <person name="Ohm R.A."/>
            <person name="Martin F."/>
            <person name="Silar P."/>
            <person name="Natvig D.O."/>
            <person name="Lalanne C."/>
            <person name="Gautier V."/>
            <person name="Ament-Velasquez S.L."/>
            <person name="Kruys A."/>
            <person name="Hutchinson M.I."/>
            <person name="Powell A.J."/>
            <person name="Barry K."/>
            <person name="Miller A.N."/>
            <person name="Grigoriev I.V."/>
            <person name="Debuchy R."/>
            <person name="Gladieux P."/>
            <person name="Hiltunen Thoren M."/>
            <person name="Johannesson H."/>
        </authorList>
    </citation>
    <scope>NUCLEOTIDE SEQUENCE [LARGE SCALE GENOMIC DNA]</scope>
    <source>
        <strain evidence="4">CBS 340.73</strain>
    </source>
</reference>
<dbReference type="AlphaFoldDB" id="A0AAN6NCH4"/>
<dbReference type="InterPro" id="IPR032838">
    <property type="entry name" value="Vwaint_dom"/>
</dbReference>
<evidence type="ECO:0000313" key="4">
    <source>
        <dbReference type="Proteomes" id="UP001303473"/>
    </source>
</evidence>
<evidence type="ECO:0000259" key="2">
    <source>
        <dbReference type="PROSITE" id="PS50234"/>
    </source>
</evidence>
<dbReference type="Pfam" id="PF14624">
    <property type="entry name" value="Vwaint"/>
    <property type="match status" value="1"/>
</dbReference>
<organism evidence="3 4">
    <name type="scientific">Diplogelasinospora grovesii</name>
    <dbReference type="NCBI Taxonomy" id="303347"/>
    <lineage>
        <taxon>Eukaryota</taxon>
        <taxon>Fungi</taxon>
        <taxon>Dikarya</taxon>
        <taxon>Ascomycota</taxon>
        <taxon>Pezizomycotina</taxon>
        <taxon>Sordariomycetes</taxon>
        <taxon>Sordariomycetidae</taxon>
        <taxon>Sordariales</taxon>
        <taxon>Diplogelasinosporaceae</taxon>
        <taxon>Diplogelasinospora</taxon>
    </lineage>
</organism>
<dbReference type="Gene3D" id="3.40.50.410">
    <property type="entry name" value="von Willebrand factor, type A domain"/>
    <property type="match status" value="1"/>
</dbReference>
<dbReference type="PANTHER" id="PTHR10579">
    <property type="entry name" value="CALCIUM-ACTIVATED CHLORIDE CHANNEL REGULATOR"/>
    <property type="match status" value="1"/>
</dbReference>
<dbReference type="Pfam" id="PF00092">
    <property type="entry name" value="VWA"/>
    <property type="match status" value="1"/>
</dbReference>
<proteinExistence type="predicted"/>
<dbReference type="EMBL" id="MU853772">
    <property type="protein sequence ID" value="KAK3942671.1"/>
    <property type="molecule type" value="Genomic_DNA"/>
</dbReference>
<dbReference type="PROSITE" id="PS50234">
    <property type="entry name" value="VWFA"/>
    <property type="match status" value="1"/>
</dbReference>
<keyword evidence="4" id="KW-1185">Reference proteome</keyword>
<accession>A0AAN6NCH4</accession>
<feature type="domain" description="VWFA" evidence="2">
    <location>
        <begin position="92"/>
        <end position="284"/>
    </location>
</feature>
<sequence length="773" mass="84578">MVRINIFGGLSGRGSRRNTEGTDDNASTLFGSKESIPDTIADKKTPENTSVKSAGLTPDLKIYPLPSHDGIWVKIQAPRQPESLKLDHVPCDVVLAIDVSGSMAVDAPVPANPGERKERYGLSVLDLTKHAARTILETLNENDRLGIVTFATAARVVQRLTPMTKENKEKTKKAIENMRTIDATNLWHGILEGLKLFSSDGNRPNGKVPALMVLTDGQPNHMCPAQGYVPKLRNMERLPATIHTFGFGYDLRSGLLKSIAEIGGGNYSFIPDAGMIGTVFVHAVANLQSTFANNAVLRLTYPKYLELSETTGEANDKQKPVQLEGDGLDSPTQLTIQLSNMQFGQSRDIFLKYGPGLKDAVLSSLAEKAPPVINALLEYQRFSHPVYKVVEHESALARREFEPAEAAYHVSRSAIVSFLSGLYPLRADEEHSHLRDLPTENMTRLLEDLIKDLPANEYKFKDDPACKSLVEDLCGTEPKGQITLALSKREFYNKWGCHYLPSLAGAHARQICNSFKDPGPLMYGADSPLFKACRDKLDAAFDAIPAPKPSIQTGYKGQIRMSSYNRSSNPCFAGCTQILLAADAGKQEGRVITVGRLRAGMRVETPKGARRVVAVLKTPVTQEQMCLVGSGLLVTPYHPVSLDGKGWTFPRDFAERSVRYTGSIYSVLLERDAEVDAHAIMVGGIWGVTLGHGLTQTRTRRKDVRAHQFLGNYDLVIKALAGLHRSRSGLVLGGGVQRNAETGLVDGFKRATGPMVNNVKVAHRLLQSKVVHA</sequence>
<dbReference type="InterPro" id="IPR051266">
    <property type="entry name" value="CLCR"/>
</dbReference>
<dbReference type="InterPro" id="IPR039510">
    <property type="entry name" value="Vint_dom"/>
</dbReference>
<dbReference type="SUPFAM" id="SSF53300">
    <property type="entry name" value="vWA-like"/>
    <property type="match status" value="1"/>
</dbReference>
<dbReference type="Proteomes" id="UP001303473">
    <property type="component" value="Unassembled WGS sequence"/>
</dbReference>
<name>A0AAN6NCH4_9PEZI</name>
<evidence type="ECO:0000256" key="1">
    <source>
        <dbReference type="SAM" id="MobiDB-lite"/>
    </source>
</evidence>
<dbReference type="SMART" id="SM00327">
    <property type="entry name" value="VWA"/>
    <property type="match status" value="1"/>
</dbReference>
<gene>
    <name evidence="3" type="ORF">QBC46DRAFT_379640</name>
</gene>
<dbReference type="InterPro" id="IPR036465">
    <property type="entry name" value="vWFA_dom_sf"/>
</dbReference>
<dbReference type="InterPro" id="IPR002035">
    <property type="entry name" value="VWF_A"/>
</dbReference>
<protein>
    <submittedName>
        <fullName evidence="3">Hypotheticall protein</fullName>
    </submittedName>
</protein>
<feature type="region of interest" description="Disordered" evidence="1">
    <location>
        <begin position="12"/>
        <end position="53"/>
    </location>
</feature>